<gene>
    <name evidence="1" type="primary">NOC2_2</name>
    <name evidence="1" type="ORF">IWQ57_006614</name>
</gene>
<keyword evidence="2" id="KW-1185">Reference proteome</keyword>
<dbReference type="EMBL" id="JANBUJ010003858">
    <property type="protein sequence ID" value="KAJ2759212.1"/>
    <property type="molecule type" value="Genomic_DNA"/>
</dbReference>
<sequence length="322" mass="36508">MALKGMYLTYVRTSNVKTLASLTTIQLMRNCGVELYGCDAKASYQHAFVYIRQLAIHLRNSMQLRSKESFRAIYNWQFINSLAFWVEVLSTYCGDRAEDLPELCNTLESLVYPVTQVILGVVRLVPTAKYFPLRIHCLSMLLRLSSATGIYIPILPLAIEVLESPEFLSRRPLKSTLKPLLLDAQLKAPKEYEHTRVYLETVLESVFGLLADAIAAQSVRIAFPEWVVPATLQLRRWRKRVGSSWTRFSKQLQGLLEKIDQTSRLVQQNRSKIDFSPSNLTAANQFMSTTSPDSTPIGAYAAALRKVRDQQRTTLLDAERGA</sequence>
<comment type="caution">
    <text evidence="1">The sequence shown here is derived from an EMBL/GenBank/DDBJ whole genome shotgun (WGS) entry which is preliminary data.</text>
</comment>
<evidence type="ECO:0000313" key="2">
    <source>
        <dbReference type="Proteomes" id="UP001140234"/>
    </source>
</evidence>
<name>A0ACC1JJ42_9FUNG</name>
<organism evidence="1 2">
    <name type="scientific">Coemansia nantahalensis</name>
    <dbReference type="NCBI Taxonomy" id="2789366"/>
    <lineage>
        <taxon>Eukaryota</taxon>
        <taxon>Fungi</taxon>
        <taxon>Fungi incertae sedis</taxon>
        <taxon>Zoopagomycota</taxon>
        <taxon>Kickxellomycotina</taxon>
        <taxon>Kickxellomycetes</taxon>
        <taxon>Kickxellales</taxon>
        <taxon>Kickxellaceae</taxon>
        <taxon>Coemansia</taxon>
    </lineage>
</organism>
<protein>
    <submittedName>
        <fullName evidence="1">Nucleolar Complex 2 protein</fullName>
    </submittedName>
</protein>
<evidence type="ECO:0000313" key="1">
    <source>
        <dbReference type="EMBL" id="KAJ2759212.1"/>
    </source>
</evidence>
<accession>A0ACC1JJ42</accession>
<reference evidence="1" key="1">
    <citation type="submission" date="2022-07" db="EMBL/GenBank/DDBJ databases">
        <title>Phylogenomic reconstructions and comparative analyses of Kickxellomycotina fungi.</title>
        <authorList>
            <person name="Reynolds N.K."/>
            <person name="Stajich J.E."/>
            <person name="Barry K."/>
            <person name="Grigoriev I.V."/>
            <person name="Crous P."/>
            <person name="Smith M.E."/>
        </authorList>
    </citation>
    <scope>NUCLEOTIDE SEQUENCE</scope>
    <source>
        <strain evidence="1">CBS 109366</strain>
    </source>
</reference>
<dbReference type="Proteomes" id="UP001140234">
    <property type="component" value="Unassembled WGS sequence"/>
</dbReference>
<proteinExistence type="predicted"/>